<reference evidence="1" key="1">
    <citation type="submission" date="2023-07" db="EMBL/GenBank/DDBJ databases">
        <title>Black Yeasts Isolated from many extreme environments.</title>
        <authorList>
            <person name="Coleine C."/>
            <person name="Stajich J.E."/>
            <person name="Selbmann L."/>
        </authorList>
    </citation>
    <scope>NUCLEOTIDE SEQUENCE</scope>
    <source>
        <strain evidence="1">CCFEE 5714</strain>
    </source>
</reference>
<accession>A0ACC3N7I7</accession>
<name>A0ACC3N7I7_9PEZI</name>
<gene>
    <name evidence="1" type="ORF">LTR37_009954</name>
</gene>
<dbReference type="EMBL" id="JAUTXU010000080">
    <property type="protein sequence ID" value="KAK3710933.1"/>
    <property type="molecule type" value="Genomic_DNA"/>
</dbReference>
<proteinExistence type="predicted"/>
<evidence type="ECO:0000313" key="1">
    <source>
        <dbReference type="EMBL" id="KAK3710933.1"/>
    </source>
</evidence>
<keyword evidence="2" id="KW-1185">Reference proteome</keyword>
<organism evidence="1 2">
    <name type="scientific">Vermiconidia calcicola</name>
    <dbReference type="NCBI Taxonomy" id="1690605"/>
    <lineage>
        <taxon>Eukaryota</taxon>
        <taxon>Fungi</taxon>
        <taxon>Dikarya</taxon>
        <taxon>Ascomycota</taxon>
        <taxon>Pezizomycotina</taxon>
        <taxon>Dothideomycetes</taxon>
        <taxon>Dothideomycetidae</taxon>
        <taxon>Mycosphaerellales</taxon>
        <taxon>Extremaceae</taxon>
        <taxon>Vermiconidia</taxon>
    </lineage>
</organism>
<dbReference type="Proteomes" id="UP001281147">
    <property type="component" value="Unassembled WGS sequence"/>
</dbReference>
<sequence length="190" mass="20819">MRFIRILLAIPTIFATVNATPADDMENLEASCESAANVLNASLNNTMGMNTSSLIQKLTWQVGASKANLGIINSTKPSILPDQADDTTRPLESDYLEYIGSVGTLSEALVRRGRIFHQEMNLPVYDALRGFAMGVQAYGLQLREAYMISEDAYVRTFTAGSYIVDAQSVWANKANYPGVRKVRRGAFGGR</sequence>
<evidence type="ECO:0000313" key="2">
    <source>
        <dbReference type="Proteomes" id="UP001281147"/>
    </source>
</evidence>
<comment type="caution">
    <text evidence="1">The sequence shown here is derived from an EMBL/GenBank/DDBJ whole genome shotgun (WGS) entry which is preliminary data.</text>
</comment>
<protein>
    <submittedName>
        <fullName evidence="1">Uncharacterized protein</fullName>
    </submittedName>
</protein>